<evidence type="ECO:0000313" key="2">
    <source>
        <dbReference type="EMBL" id="TVY85444.1"/>
    </source>
</evidence>
<dbReference type="SMART" id="SM00671">
    <property type="entry name" value="SEL1"/>
    <property type="match status" value="3"/>
</dbReference>
<dbReference type="Gene3D" id="1.25.40.10">
    <property type="entry name" value="Tetratricopeptide repeat domain"/>
    <property type="match status" value="1"/>
</dbReference>
<name>A0A8T9CNR2_9HELO</name>
<dbReference type="Pfam" id="PF08238">
    <property type="entry name" value="Sel1"/>
    <property type="match status" value="3"/>
</dbReference>
<comment type="caution">
    <text evidence="2">The sequence shown here is derived from an EMBL/GenBank/DDBJ whole genome shotgun (WGS) entry which is preliminary data.</text>
</comment>
<protein>
    <submittedName>
        <fullName evidence="2">Protein DSF2</fullName>
    </submittedName>
</protein>
<dbReference type="EMBL" id="QGMK01000007">
    <property type="protein sequence ID" value="TVY85444.1"/>
    <property type="molecule type" value="Genomic_DNA"/>
</dbReference>
<dbReference type="SUPFAM" id="SSF81901">
    <property type="entry name" value="HCP-like"/>
    <property type="match status" value="1"/>
</dbReference>
<gene>
    <name evidence="2" type="primary">DSF2</name>
    <name evidence="2" type="ORF">LSUE1_G000144</name>
</gene>
<dbReference type="InterPro" id="IPR052945">
    <property type="entry name" value="Mitotic_Regulator"/>
</dbReference>
<keyword evidence="3" id="KW-1185">Reference proteome</keyword>
<evidence type="ECO:0000256" key="1">
    <source>
        <dbReference type="SAM" id="MobiDB-lite"/>
    </source>
</evidence>
<dbReference type="InterPro" id="IPR006597">
    <property type="entry name" value="Sel1-like"/>
</dbReference>
<dbReference type="PANTHER" id="PTHR43628:SF1">
    <property type="entry name" value="CHITIN SYNTHASE REGULATORY FACTOR 2-RELATED"/>
    <property type="match status" value="1"/>
</dbReference>
<accession>A0A8T9CNR2</accession>
<feature type="compositionally biased region" description="Low complexity" evidence="1">
    <location>
        <begin position="70"/>
        <end position="83"/>
    </location>
</feature>
<feature type="compositionally biased region" description="Basic and acidic residues" evidence="1">
    <location>
        <begin position="1"/>
        <end position="14"/>
    </location>
</feature>
<evidence type="ECO:0000313" key="3">
    <source>
        <dbReference type="Proteomes" id="UP000469558"/>
    </source>
</evidence>
<dbReference type="InterPro" id="IPR011990">
    <property type="entry name" value="TPR-like_helical_dom_sf"/>
</dbReference>
<organism evidence="2 3">
    <name type="scientific">Lachnellula suecica</name>
    <dbReference type="NCBI Taxonomy" id="602035"/>
    <lineage>
        <taxon>Eukaryota</taxon>
        <taxon>Fungi</taxon>
        <taxon>Dikarya</taxon>
        <taxon>Ascomycota</taxon>
        <taxon>Pezizomycotina</taxon>
        <taxon>Leotiomycetes</taxon>
        <taxon>Helotiales</taxon>
        <taxon>Lachnaceae</taxon>
        <taxon>Lachnellula</taxon>
    </lineage>
</organism>
<proteinExistence type="predicted"/>
<feature type="region of interest" description="Disordered" evidence="1">
    <location>
        <begin position="1"/>
        <end position="119"/>
    </location>
</feature>
<dbReference type="GO" id="GO:0010972">
    <property type="term" value="P:negative regulation of G2/M transition of mitotic cell cycle"/>
    <property type="evidence" value="ECO:0007669"/>
    <property type="project" value="TreeGrafter"/>
</dbReference>
<dbReference type="AlphaFoldDB" id="A0A8T9CNR2"/>
<sequence>MPFHDILKKKEKLTDASAPPPPATRESPFEAPEFTFMRSDTHTQEIISPPTFDSIESGDGNVESKKGRSRSSSAVSTLSTASTSDKKHKSLSERLHLRKSQIASSSVPSDLPEINDDTGEAWENRATMLARENERSRSRPASPTGPAPNVAAFGNMFLGGKRAISSEHVDDNIQEAIRLHEAGDLETSTRMFGRLADPNGENNALSQVLYGLALRHGWGIPQNATEAVTYLSAAASNAASIEELALQAGMKKGGAAKGELVLAIFELANCFRHGLGVHVDKLAALRYYEVAANMGDTGKSPTNNKADAMNETGWCYLEGFGCKKDKWAAAKYYRLAEQAGSKTLGNSW</sequence>
<reference evidence="2 3" key="1">
    <citation type="submission" date="2018-05" db="EMBL/GenBank/DDBJ databases">
        <title>Genome sequencing and assembly of the regulated plant pathogen Lachnellula willkommii and related sister species for the development of diagnostic species identification markers.</title>
        <authorList>
            <person name="Giroux E."/>
            <person name="Bilodeau G."/>
        </authorList>
    </citation>
    <scope>NUCLEOTIDE SEQUENCE [LARGE SCALE GENOMIC DNA]</scope>
    <source>
        <strain evidence="2 3">CBS 268.59</strain>
    </source>
</reference>
<dbReference type="GO" id="GO:0032153">
    <property type="term" value="C:cell division site"/>
    <property type="evidence" value="ECO:0007669"/>
    <property type="project" value="TreeGrafter"/>
</dbReference>
<dbReference type="Proteomes" id="UP000469558">
    <property type="component" value="Unassembled WGS sequence"/>
</dbReference>
<dbReference type="PANTHER" id="PTHR43628">
    <property type="entry name" value="ACTIVATOR OF C KINASE PROTEIN 1-RELATED"/>
    <property type="match status" value="1"/>
</dbReference>
<dbReference type="OrthoDB" id="2148946at2759"/>